<reference evidence="4" key="1">
    <citation type="submission" date="2019-08" db="EMBL/GenBank/DDBJ databases">
        <authorList>
            <person name="Kucharzyk K."/>
            <person name="Murdoch R.W."/>
            <person name="Higgins S."/>
            <person name="Loffler F."/>
        </authorList>
    </citation>
    <scope>NUCLEOTIDE SEQUENCE</scope>
</reference>
<keyword evidence="2" id="KW-0288">FMN</keyword>
<comment type="caution">
    <text evidence="4">The sequence shown here is derived from an EMBL/GenBank/DDBJ whole genome shotgun (WGS) entry which is preliminary data.</text>
</comment>
<evidence type="ECO:0000256" key="1">
    <source>
        <dbReference type="ARBA" id="ARBA00022630"/>
    </source>
</evidence>
<dbReference type="EMBL" id="VSSQ01000127">
    <property type="protein sequence ID" value="MPL79457.1"/>
    <property type="molecule type" value="Genomic_DNA"/>
</dbReference>
<accession>A0A644UKB5</accession>
<evidence type="ECO:0000256" key="2">
    <source>
        <dbReference type="ARBA" id="ARBA00022643"/>
    </source>
</evidence>
<protein>
    <submittedName>
        <fullName evidence="4">2-amino-4-deoxychorismate dehydrogenase</fullName>
        <ecNumber evidence="4">1.3.99.24</ecNumber>
    </submittedName>
</protein>
<dbReference type="SUPFAM" id="SSF52218">
    <property type="entry name" value="Flavoproteins"/>
    <property type="match status" value="1"/>
</dbReference>
<sequence>MTDVVLISGSPRAKGNTEYALNVCKAAIEKRGLSAKIISLRGNPIQGCIACGECKKNGKCSLKDGLNDMLDDIRAADGFIIGAPVYFGTARGDVMNLIQRVSMIARSNGNWLSGKVGGPVVVARRGGLTSTLQEMLMSFFISDMIVCGSTYWNIAFGHAPGDVANDAEGMATLEKFGDNVAKLIIQLRK</sequence>
<keyword evidence="1" id="KW-0285">Flavoprotein</keyword>
<dbReference type="Gene3D" id="3.40.50.360">
    <property type="match status" value="1"/>
</dbReference>
<dbReference type="InterPro" id="IPR051796">
    <property type="entry name" value="ISF_SsuE-like"/>
</dbReference>
<dbReference type="PANTHER" id="PTHR43278:SF4">
    <property type="entry name" value="NAD(P)H-DEPENDENT FMN-CONTAINING OXIDOREDUCTASE YWQN-RELATED"/>
    <property type="match status" value="1"/>
</dbReference>
<evidence type="ECO:0000313" key="4">
    <source>
        <dbReference type="EMBL" id="MPL79457.1"/>
    </source>
</evidence>
<dbReference type="GO" id="GO:0016491">
    <property type="term" value="F:oxidoreductase activity"/>
    <property type="evidence" value="ECO:0007669"/>
    <property type="project" value="UniProtKB-KW"/>
</dbReference>
<evidence type="ECO:0000259" key="3">
    <source>
        <dbReference type="Pfam" id="PF03358"/>
    </source>
</evidence>
<keyword evidence="4" id="KW-0560">Oxidoreductase</keyword>
<gene>
    <name evidence="4" type="primary">sgcG_5</name>
    <name evidence="4" type="ORF">SDC9_25335</name>
</gene>
<dbReference type="InterPro" id="IPR029039">
    <property type="entry name" value="Flavoprotein-like_sf"/>
</dbReference>
<dbReference type="EC" id="1.3.99.24" evidence="4"/>
<organism evidence="4">
    <name type="scientific">bioreactor metagenome</name>
    <dbReference type="NCBI Taxonomy" id="1076179"/>
    <lineage>
        <taxon>unclassified sequences</taxon>
        <taxon>metagenomes</taxon>
        <taxon>ecological metagenomes</taxon>
    </lineage>
</organism>
<dbReference type="InterPro" id="IPR005025">
    <property type="entry name" value="FMN_Rdtase-like_dom"/>
</dbReference>
<dbReference type="PANTHER" id="PTHR43278">
    <property type="entry name" value="NAD(P)H-DEPENDENT FMN-CONTAINING OXIDOREDUCTASE YWQN-RELATED"/>
    <property type="match status" value="1"/>
</dbReference>
<dbReference type="Pfam" id="PF03358">
    <property type="entry name" value="FMN_red"/>
    <property type="match status" value="1"/>
</dbReference>
<dbReference type="AlphaFoldDB" id="A0A644UKB5"/>
<name>A0A644UKB5_9ZZZZ</name>
<proteinExistence type="predicted"/>
<feature type="domain" description="NADPH-dependent FMN reductase-like" evidence="3">
    <location>
        <begin position="3"/>
        <end position="158"/>
    </location>
</feature>